<gene>
    <name evidence="2" type="ORF">GCM10009092_01250</name>
</gene>
<dbReference type="RefSeq" id="WP_343840454.1">
    <property type="nucleotide sequence ID" value="NZ_BAAAEI010000001.1"/>
</dbReference>
<dbReference type="EMBL" id="BAAAEI010000001">
    <property type="protein sequence ID" value="GAA0340502.1"/>
    <property type="molecule type" value="Genomic_DNA"/>
</dbReference>
<reference evidence="3" key="1">
    <citation type="journal article" date="2019" name="Int. J. Syst. Evol. Microbiol.">
        <title>The Global Catalogue of Microorganisms (GCM) 10K type strain sequencing project: providing services to taxonomists for standard genome sequencing and annotation.</title>
        <authorList>
            <consortium name="The Broad Institute Genomics Platform"/>
            <consortium name="The Broad Institute Genome Sequencing Center for Infectious Disease"/>
            <person name="Wu L."/>
            <person name="Ma J."/>
        </authorList>
    </citation>
    <scope>NUCLEOTIDE SEQUENCE [LARGE SCALE GENOMIC DNA]</scope>
    <source>
        <strain evidence="3">JCM 13378</strain>
    </source>
</reference>
<accession>A0ABP3GCQ2</accession>
<evidence type="ECO:0000256" key="1">
    <source>
        <dbReference type="SAM" id="MobiDB-lite"/>
    </source>
</evidence>
<proteinExistence type="predicted"/>
<name>A0ABP3GCQ2_9ALTE</name>
<evidence type="ECO:0000313" key="2">
    <source>
        <dbReference type="EMBL" id="GAA0340502.1"/>
    </source>
</evidence>
<dbReference type="Proteomes" id="UP001501757">
    <property type="component" value="Unassembled WGS sequence"/>
</dbReference>
<feature type="region of interest" description="Disordered" evidence="1">
    <location>
        <begin position="91"/>
        <end position="113"/>
    </location>
</feature>
<protein>
    <submittedName>
        <fullName evidence="2">Uncharacterized protein</fullName>
    </submittedName>
</protein>
<comment type="caution">
    <text evidence="2">The sequence shown here is derived from an EMBL/GenBank/DDBJ whole genome shotgun (WGS) entry which is preliminary data.</text>
</comment>
<sequence>MVAHPAEYPWSSYQHNALDKHIELLTAHPLYLALGADITSRKAAYQALFKAHIPDYSLKQIREAQQKTWVLGDSRFKQQIEQQLGCALPKLQHGGDRKSPRFRAVKASTTLSP</sequence>
<organism evidence="2 3">
    <name type="scientific">Bowmanella denitrificans</name>
    <dbReference type="NCBI Taxonomy" id="366582"/>
    <lineage>
        <taxon>Bacteria</taxon>
        <taxon>Pseudomonadati</taxon>
        <taxon>Pseudomonadota</taxon>
        <taxon>Gammaproteobacteria</taxon>
        <taxon>Alteromonadales</taxon>
        <taxon>Alteromonadaceae</taxon>
        <taxon>Bowmanella</taxon>
    </lineage>
</organism>
<evidence type="ECO:0000313" key="3">
    <source>
        <dbReference type="Proteomes" id="UP001501757"/>
    </source>
</evidence>
<keyword evidence="3" id="KW-1185">Reference proteome</keyword>